<name>A0A8X8X3P5_SALSN</name>
<reference evidence="1" key="2">
    <citation type="submission" date="2020-08" db="EMBL/GenBank/DDBJ databases">
        <title>Plant Genome Project.</title>
        <authorList>
            <person name="Zhang R.-G."/>
        </authorList>
    </citation>
    <scope>NUCLEOTIDE SEQUENCE</scope>
    <source>
        <strain evidence="1">Huo1</strain>
        <tissue evidence="1">Leaf</tissue>
    </source>
</reference>
<dbReference type="Proteomes" id="UP000298416">
    <property type="component" value="Unassembled WGS sequence"/>
</dbReference>
<dbReference type="EMBL" id="PNBA02000012">
    <property type="protein sequence ID" value="KAG6405519.1"/>
    <property type="molecule type" value="Genomic_DNA"/>
</dbReference>
<sequence>MAMNIPLQDHFLYQGNWNPRMDHLMLSTIKRFRDNACWEGSDIPSWVLNECGLAIQGELGVKLTISKLSDRLRELQSRYHTFKEVVHTTGATWLPRQNFVMADDCVWVEILKNTFAAAYYHRDEPEFNLLASLFGLDDVKEEDTPTVIVISDSSPTRGNPIPIKYASPSEDEDEVNSPAFGAESKVRRQALLIVKIQLRFNSASLACIIVELRYTGKLQTSLQLPHKATKLELDNI</sequence>
<comment type="caution">
    <text evidence="1">The sequence shown here is derived from an EMBL/GenBank/DDBJ whole genome shotgun (WGS) entry which is preliminary data.</text>
</comment>
<evidence type="ECO:0000313" key="1">
    <source>
        <dbReference type="EMBL" id="KAG6405519.1"/>
    </source>
</evidence>
<dbReference type="AlphaFoldDB" id="A0A8X8X3P5"/>
<gene>
    <name evidence="1" type="ORF">SASPL_133109</name>
</gene>
<keyword evidence="2" id="KW-1185">Reference proteome</keyword>
<evidence type="ECO:0000313" key="2">
    <source>
        <dbReference type="Proteomes" id="UP000298416"/>
    </source>
</evidence>
<proteinExistence type="predicted"/>
<protein>
    <recommendedName>
        <fullName evidence="3">Myb/SANT-like domain-containing protein</fullName>
    </recommendedName>
</protein>
<organism evidence="1">
    <name type="scientific">Salvia splendens</name>
    <name type="common">Scarlet sage</name>
    <dbReference type="NCBI Taxonomy" id="180675"/>
    <lineage>
        <taxon>Eukaryota</taxon>
        <taxon>Viridiplantae</taxon>
        <taxon>Streptophyta</taxon>
        <taxon>Embryophyta</taxon>
        <taxon>Tracheophyta</taxon>
        <taxon>Spermatophyta</taxon>
        <taxon>Magnoliopsida</taxon>
        <taxon>eudicotyledons</taxon>
        <taxon>Gunneridae</taxon>
        <taxon>Pentapetalae</taxon>
        <taxon>asterids</taxon>
        <taxon>lamiids</taxon>
        <taxon>Lamiales</taxon>
        <taxon>Lamiaceae</taxon>
        <taxon>Nepetoideae</taxon>
        <taxon>Mentheae</taxon>
        <taxon>Salviinae</taxon>
        <taxon>Salvia</taxon>
        <taxon>Salvia subgen. Calosphace</taxon>
        <taxon>core Calosphace</taxon>
    </lineage>
</organism>
<evidence type="ECO:0008006" key="3">
    <source>
        <dbReference type="Google" id="ProtNLM"/>
    </source>
</evidence>
<reference evidence="1" key="1">
    <citation type="submission" date="2018-01" db="EMBL/GenBank/DDBJ databases">
        <authorList>
            <person name="Mao J.F."/>
        </authorList>
    </citation>
    <scope>NUCLEOTIDE SEQUENCE</scope>
    <source>
        <strain evidence="1">Huo1</strain>
        <tissue evidence="1">Leaf</tissue>
    </source>
</reference>
<accession>A0A8X8X3P5</accession>